<evidence type="ECO:0000256" key="5">
    <source>
        <dbReference type="ARBA" id="ARBA00023242"/>
    </source>
</evidence>
<proteinExistence type="predicted"/>
<dbReference type="OrthoDB" id="6077919at2759"/>
<keyword evidence="2" id="KW-0677">Repeat</keyword>
<feature type="domain" description="C2H2-type" evidence="7">
    <location>
        <begin position="188"/>
        <end position="215"/>
    </location>
</feature>
<dbReference type="AlphaFoldDB" id="A0A6I9PZB9"/>
<accession>A0A6I9PZB9</accession>
<evidence type="ECO:0000256" key="4">
    <source>
        <dbReference type="ARBA" id="ARBA00022833"/>
    </source>
</evidence>
<dbReference type="FunFam" id="3.30.160.60:FF:002343">
    <property type="entry name" value="Zinc finger protein 33A"/>
    <property type="match status" value="1"/>
</dbReference>
<dbReference type="Pfam" id="PF00096">
    <property type="entry name" value="zf-C2H2"/>
    <property type="match status" value="2"/>
</dbReference>
<dbReference type="RefSeq" id="XP_010793068.1">
    <property type="nucleotide sequence ID" value="XM_010794766.1"/>
</dbReference>
<dbReference type="FunFam" id="3.30.160.60:FF:000690">
    <property type="entry name" value="Zinc finger protein 354C"/>
    <property type="match status" value="1"/>
</dbReference>
<keyword evidence="1" id="KW-0479">Metal-binding</keyword>
<protein>
    <submittedName>
        <fullName evidence="9">Zinc finger protein 182-like isoform X2</fullName>
    </submittedName>
</protein>
<dbReference type="InterPro" id="IPR013087">
    <property type="entry name" value="Znf_C2H2_type"/>
</dbReference>
<feature type="domain" description="C2H2-type" evidence="7">
    <location>
        <begin position="266"/>
        <end position="294"/>
    </location>
</feature>
<dbReference type="GO" id="GO:0000978">
    <property type="term" value="F:RNA polymerase II cis-regulatory region sequence-specific DNA binding"/>
    <property type="evidence" value="ECO:0007669"/>
    <property type="project" value="TreeGrafter"/>
</dbReference>
<dbReference type="PANTHER" id="PTHR24388:SF53">
    <property type="entry name" value="CHORION TRANSCRIPTION FACTOR CF2-RELATED"/>
    <property type="match status" value="1"/>
</dbReference>
<dbReference type="GeneID" id="104965754"/>
<keyword evidence="3 6" id="KW-0863">Zinc-finger</keyword>
<name>A0A6I9PZB9_9TELE</name>
<dbReference type="PROSITE" id="PS00028">
    <property type="entry name" value="ZINC_FINGER_C2H2_1"/>
    <property type="match status" value="4"/>
</dbReference>
<dbReference type="GO" id="GO:0008270">
    <property type="term" value="F:zinc ion binding"/>
    <property type="evidence" value="ECO:0007669"/>
    <property type="project" value="UniProtKB-KW"/>
</dbReference>
<keyword evidence="4" id="KW-0862">Zinc</keyword>
<organism evidence="8 9">
    <name type="scientific">Notothenia coriiceps</name>
    <name type="common">black rockcod</name>
    <dbReference type="NCBI Taxonomy" id="8208"/>
    <lineage>
        <taxon>Eukaryota</taxon>
        <taxon>Metazoa</taxon>
        <taxon>Chordata</taxon>
        <taxon>Craniata</taxon>
        <taxon>Vertebrata</taxon>
        <taxon>Euteleostomi</taxon>
        <taxon>Actinopterygii</taxon>
        <taxon>Neopterygii</taxon>
        <taxon>Teleostei</taxon>
        <taxon>Neoteleostei</taxon>
        <taxon>Acanthomorphata</taxon>
        <taxon>Eupercaria</taxon>
        <taxon>Perciformes</taxon>
        <taxon>Notothenioidei</taxon>
        <taxon>Nototheniidae</taxon>
        <taxon>Notothenia</taxon>
    </lineage>
</organism>
<feature type="domain" description="C2H2-type" evidence="7">
    <location>
        <begin position="238"/>
        <end position="265"/>
    </location>
</feature>
<evidence type="ECO:0000313" key="9">
    <source>
        <dbReference type="RefSeq" id="XP_010793068.1"/>
    </source>
</evidence>
<evidence type="ECO:0000256" key="2">
    <source>
        <dbReference type="ARBA" id="ARBA00022737"/>
    </source>
</evidence>
<sequence length="324" mass="37546">MANATLQSFNVFLTERLTAAAVDIYGFVEKTIVDYQDEVYQTKLENQRLQRLLDLVYKPEIRLHRTDSRQIELPTPTQEVFAQEQQRNLPIKEELTEAVDSPLHPAYSSTTDSLTERVTEGEHEENQMPDNLIQVVRFAEHSQYEMPDSLSRAVTVGEHMDYDMPSQDDQPLPSFGVSPLYTTKRPFFLCKICRQYFLRQEELQLHLAAHATTSSPTSSDNRSEAIPHMITHTDEKPYPCPICGKGYKLKSHIKEHVRTHTGERPYPCFTCGKSFNRSSNMTKHARIQHRESMPFKCMQCSQRFPVLVMFKRHMKKVHLVNISV</sequence>
<evidence type="ECO:0000256" key="3">
    <source>
        <dbReference type="ARBA" id="ARBA00022771"/>
    </source>
</evidence>
<feature type="domain" description="C2H2-type" evidence="7">
    <location>
        <begin position="295"/>
        <end position="318"/>
    </location>
</feature>
<dbReference type="InterPro" id="IPR036236">
    <property type="entry name" value="Znf_C2H2_sf"/>
</dbReference>
<evidence type="ECO:0000313" key="8">
    <source>
        <dbReference type="Proteomes" id="UP000504611"/>
    </source>
</evidence>
<dbReference type="Proteomes" id="UP000504611">
    <property type="component" value="Unplaced"/>
</dbReference>
<reference evidence="9" key="1">
    <citation type="submission" date="2025-08" db="UniProtKB">
        <authorList>
            <consortium name="RefSeq"/>
        </authorList>
    </citation>
    <scope>IDENTIFICATION</scope>
    <source>
        <tissue evidence="9">Muscle</tissue>
    </source>
</reference>
<evidence type="ECO:0000256" key="1">
    <source>
        <dbReference type="ARBA" id="ARBA00022723"/>
    </source>
</evidence>
<dbReference type="InterPro" id="IPR050527">
    <property type="entry name" value="Snail/Krueppel_Znf"/>
</dbReference>
<dbReference type="PROSITE" id="PS50157">
    <property type="entry name" value="ZINC_FINGER_C2H2_2"/>
    <property type="match status" value="4"/>
</dbReference>
<dbReference type="SMART" id="SM00355">
    <property type="entry name" value="ZnF_C2H2"/>
    <property type="match status" value="4"/>
</dbReference>
<evidence type="ECO:0000259" key="7">
    <source>
        <dbReference type="PROSITE" id="PS50157"/>
    </source>
</evidence>
<dbReference type="PANTHER" id="PTHR24388">
    <property type="entry name" value="ZINC FINGER PROTEIN"/>
    <property type="match status" value="1"/>
</dbReference>
<keyword evidence="5" id="KW-0539">Nucleus</keyword>
<dbReference type="GO" id="GO:0000981">
    <property type="term" value="F:DNA-binding transcription factor activity, RNA polymerase II-specific"/>
    <property type="evidence" value="ECO:0007669"/>
    <property type="project" value="TreeGrafter"/>
</dbReference>
<evidence type="ECO:0000256" key="6">
    <source>
        <dbReference type="PROSITE-ProRule" id="PRU00042"/>
    </source>
</evidence>
<gene>
    <name evidence="9" type="primary">LOC104965754</name>
</gene>
<keyword evidence="8" id="KW-1185">Reference proteome</keyword>
<dbReference type="SUPFAM" id="SSF57667">
    <property type="entry name" value="beta-beta-alpha zinc fingers"/>
    <property type="match status" value="2"/>
</dbReference>
<dbReference type="Gene3D" id="3.30.160.60">
    <property type="entry name" value="Classic Zinc Finger"/>
    <property type="match status" value="2"/>
</dbReference>